<dbReference type="PANTHER" id="PTHR11820">
    <property type="entry name" value="ACYLPYRUVASE"/>
    <property type="match status" value="1"/>
</dbReference>
<dbReference type="SUPFAM" id="SSF56529">
    <property type="entry name" value="FAH"/>
    <property type="match status" value="1"/>
</dbReference>
<protein>
    <submittedName>
        <fullName evidence="4">2-hydroxyhepta-2,4-diene-1,7-dioate isomerase</fullName>
    </submittedName>
</protein>
<name>A0A511BLK0_9PROT</name>
<evidence type="ECO:0000256" key="2">
    <source>
        <dbReference type="ARBA" id="ARBA00022723"/>
    </source>
</evidence>
<dbReference type="GO" id="GO:0016853">
    <property type="term" value="F:isomerase activity"/>
    <property type="evidence" value="ECO:0007669"/>
    <property type="project" value="UniProtKB-KW"/>
</dbReference>
<proteinExistence type="inferred from homology"/>
<dbReference type="GO" id="GO:0046872">
    <property type="term" value="F:metal ion binding"/>
    <property type="evidence" value="ECO:0007669"/>
    <property type="project" value="UniProtKB-KW"/>
</dbReference>
<keyword evidence="4" id="KW-0413">Isomerase</keyword>
<comment type="caution">
    <text evidence="4">The sequence shown here is derived from an EMBL/GenBank/DDBJ whole genome shotgun (WGS) entry which is preliminary data.</text>
</comment>
<evidence type="ECO:0000313" key="4">
    <source>
        <dbReference type="EMBL" id="GEL01219.1"/>
    </source>
</evidence>
<dbReference type="InterPro" id="IPR011234">
    <property type="entry name" value="Fumarylacetoacetase-like_C"/>
</dbReference>
<sequence length="287" mass="30356">MKLARLGPPGAEKPALIEAGGRARDLSGIVPDITAEALGSGLLQRLAALDPSALPYLPDGERFGPPVRGVGKFLCVGLNYRDHAAESGIAIPEEPVLFMKATSAICGANDAIVIPRGSLKTDWEVELGVVIGRTARDIPVETALAHVAGYLLVNDLSERAFQLERGGQWVKGKSCDTFGPIGPFLVTTEEIPDPQALSLWLEVNGTRRQNGHTSDMVFDVAFLISYISRFMTLCPGDIISTGTPAGVGLGLRPPVYLGPGDRMVLGIDGEAGVSLGCQTQICRAWAQ</sequence>
<dbReference type="Pfam" id="PF01557">
    <property type="entry name" value="FAA_hydrolase"/>
    <property type="match status" value="1"/>
</dbReference>
<evidence type="ECO:0000256" key="1">
    <source>
        <dbReference type="ARBA" id="ARBA00010211"/>
    </source>
</evidence>
<evidence type="ECO:0000313" key="5">
    <source>
        <dbReference type="Proteomes" id="UP000321405"/>
    </source>
</evidence>
<feature type="domain" description="Fumarylacetoacetase-like C-terminal" evidence="3">
    <location>
        <begin position="73"/>
        <end position="269"/>
    </location>
</feature>
<comment type="similarity">
    <text evidence="1">Belongs to the FAH family.</text>
</comment>
<dbReference type="RefSeq" id="WP_147092210.1">
    <property type="nucleotide sequence ID" value="NZ_BJVC01000001.1"/>
</dbReference>
<dbReference type="OrthoDB" id="9780293at2"/>
<gene>
    <name evidence="4" type="ORF">SSA02_03820</name>
</gene>
<dbReference type="AlphaFoldDB" id="A0A511BLK0"/>
<reference evidence="4 5" key="1">
    <citation type="submission" date="2019-07" db="EMBL/GenBank/DDBJ databases">
        <title>Whole genome shotgun sequence of Swaminathania salitolerans NBRC 104436.</title>
        <authorList>
            <person name="Hosoyama A."/>
            <person name="Uohara A."/>
            <person name="Ohji S."/>
            <person name="Ichikawa N."/>
        </authorList>
    </citation>
    <scope>NUCLEOTIDE SEQUENCE [LARGE SCALE GENOMIC DNA]</scope>
    <source>
        <strain evidence="4 5">NBRC 104436</strain>
    </source>
</reference>
<evidence type="ECO:0000259" key="3">
    <source>
        <dbReference type="Pfam" id="PF01557"/>
    </source>
</evidence>
<organism evidence="4 5">
    <name type="scientific">Swaminathania salitolerans</name>
    <dbReference type="NCBI Taxonomy" id="182838"/>
    <lineage>
        <taxon>Bacteria</taxon>
        <taxon>Pseudomonadati</taxon>
        <taxon>Pseudomonadota</taxon>
        <taxon>Alphaproteobacteria</taxon>
        <taxon>Acetobacterales</taxon>
        <taxon>Acetobacteraceae</taxon>
        <taxon>Swaminathania</taxon>
    </lineage>
</organism>
<accession>A0A511BLK0</accession>
<keyword evidence="5" id="KW-1185">Reference proteome</keyword>
<keyword evidence="2" id="KW-0479">Metal-binding</keyword>
<dbReference type="PANTHER" id="PTHR11820:SF8">
    <property type="entry name" value="BLL6360 PROTEIN"/>
    <property type="match status" value="1"/>
</dbReference>
<dbReference type="Gene3D" id="3.90.850.10">
    <property type="entry name" value="Fumarylacetoacetase-like, C-terminal domain"/>
    <property type="match status" value="1"/>
</dbReference>
<dbReference type="InterPro" id="IPR036663">
    <property type="entry name" value="Fumarylacetoacetase_C_sf"/>
</dbReference>
<dbReference type="Proteomes" id="UP000321405">
    <property type="component" value="Unassembled WGS sequence"/>
</dbReference>
<dbReference type="GO" id="GO:0019752">
    <property type="term" value="P:carboxylic acid metabolic process"/>
    <property type="evidence" value="ECO:0007669"/>
    <property type="project" value="UniProtKB-ARBA"/>
</dbReference>
<dbReference type="FunFam" id="3.90.850.10:FF:000002">
    <property type="entry name" value="2-hydroxyhepta-2,4-diene-1,7-dioate isomerase"/>
    <property type="match status" value="1"/>
</dbReference>
<dbReference type="EMBL" id="BJVC01000001">
    <property type="protein sequence ID" value="GEL01219.1"/>
    <property type="molecule type" value="Genomic_DNA"/>
</dbReference>